<evidence type="ECO:0000313" key="3">
    <source>
        <dbReference type="EMBL" id="BDY27235.1"/>
    </source>
</evidence>
<evidence type="ECO:0000313" key="4">
    <source>
        <dbReference type="Proteomes" id="UP001241092"/>
    </source>
</evidence>
<feature type="region of interest" description="Disordered" evidence="1">
    <location>
        <begin position="83"/>
        <end position="112"/>
    </location>
</feature>
<feature type="compositionally biased region" description="Polar residues" evidence="1">
    <location>
        <begin position="98"/>
        <end position="112"/>
    </location>
</feature>
<accession>A0AAI8XLV7</accession>
<name>A0AAI8XLV7_MYCME</name>
<evidence type="ECO:0000256" key="1">
    <source>
        <dbReference type="SAM" id="MobiDB-lite"/>
    </source>
</evidence>
<reference evidence="3" key="1">
    <citation type="submission" date="2023-03" db="EMBL/GenBank/DDBJ databases">
        <title>Draft genome sequence of a Mycolicibacterium mageritense strain H4_3_1 isolated from a hybrid biological-inorganic system reactor.</title>
        <authorList>
            <person name="Feng X."/>
            <person name="Kazama D."/>
            <person name="Sato K."/>
            <person name="Kobayashi H."/>
        </authorList>
    </citation>
    <scope>NUCLEOTIDE SEQUENCE</scope>
    <source>
        <strain evidence="3">H4_3_1</strain>
    </source>
</reference>
<feature type="transmembrane region" description="Helical" evidence="2">
    <location>
        <begin position="53"/>
        <end position="75"/>
    </location>
</feature>
<dbReference type="AlphaFoldDB" id="A0AAI8XLV7"/>
<organism evidence="3 4">
    <name type="scientific">Mycolicibacterium mageritense</name>
    <name type="common">Mycobacterium mageritense</name>
    <dbReference type="NCBI Taxonomy" id="53462"/>
    <lineage>
        <taxon>Bacteria</taxon>
        <taxon>Bacillati</taxon>
        <taxon>Actinomycetota</taxon>
        <taxon>Actinomycetes</taxon>
        <taxon>Mycobacteriales</taxon>
        <taxon>Mycobacteriaceae</taxon>
        <taxon>Mycolicibacterium</taxon>
    </lineage>
</organism>
<proteinExistence type="predicted"/>
<keyword evidence="2" id="KW-1133">Transmembrane helix</keyword>
<keyword evidence="2" id="KW-0812">Transmembrane</keyword>
<dbReference type="RefSeq" id="WP_073907035.1">
    <property type="nucleotide sequence ID" value="NZ_AP027452.1"/>
</dbReference>
<dbReference type="EMBL" id="AP027452">
    <property type="protein sequence ID" value="BDY27235.1"/>
    <property type="molecule type" value="Genomic_DNA"/>
</dbReference>
<evidence type="ECO:0000256" key="2">
    <source>
        <dbReference type="SAM" id="Phobius"/>
    </source>
</evidence>
<protein>
    <recommendedName>
        <fullName evidence="5">Membrane glycine and proline rich protein</fullName>
    </recommendedName>
</protein>
<dbReference type="Proteomes" id="UP001241092">
    <property type="component" value="Chromosome"/>
</dbReference>
<keyword evidence="2" id="KW-0472">Membrane</keyword>
<evidence type="ECO:0008006" key="5">
    <source>
        <dbReference type="Google" id="ProtNLM"/>
    </source>
</evidence>
<feature type="region of interest" description="Disordered" evidence="1">
    <location>
        <begin position="1"/>
        <end position="49"/>
    </location>
</feature>
<sequence>MSNADGSGPGGEPPAYGAGDTPIYWAPPDQQGVRYPDAAGTPTAPPDHSRRNLAILGVVGVAILAVIAVAAVLIVRMALTHPTSEPVASEPPPSPVAQNATDCTHSVSSGEVPTTGMVSAGGLAFPQNIAPDWRPKAEHRVPNSIDAVSLDETVREMPETDWIGQLTVGITNFAPSLSLADQAELMLKCIVASELYEGTAPVVGDVTPTPGRLDGTPISQIDVPVTVTVSDPTIRGDDVMLVVVGTSPTTYFLGVSPIGDPGRRAVVEAARKELHITAL</sequence>
<gene>
    <name evidence="3" type="ORF">hbim_01157</name>
</gene>